<feature type="non-terminal residue" evidence="1">
    <location>
        <position position="1"/>
    </location>
</feature>
<evidence type="ECO:0000313" key="1">
    <source>
        <dbReference type="EMBL" id="KAJ9580838.1"/>
    </source>
</evidence>
<reference evidence="1" key="1">
    <citation type="journal article" date="2023" name="IScience">
        <title>Live-bearing cockroach genome reveals convergent evolutionary mechanisms linked to viviparity in insects and beyond.</title>
        <authorList>
            <person name="Fouks B."/>
            <person name="Harrison M.C."/>
            <person name="Mikhailova A.A."/>
            <person name="Marchal E."/>
            <person name="English S."/>
            <person name="Carruthers M."/>
            <person name="Jennings E.C."/>
            <person name="Chiamaka E.L."/>
            <person name="Frigard R.A."/>
            <person name="Pippel M."/>
            <person name="Attardo G.M."/>
            <person name="Benoit J.B."/>
            <person name="Bornberg-Bauer E."/>
            <person name="Tobe S.S."/>
        </authorList>
    </citation>
    <scope>NUCLEOTIDE SEQUENCE</scope>
    <source>
        <strain evidence="1">Stay&amp;Tobe</strain>
    </source>
</reference>
<feature type="non-terminal residue" evidence="1">
    <location>
        <position position="325"/>
    </location>
</feature>
<protein>
    <submittedName>
        <fullName evidence="1">Uncharacterized protein</fullName>
    </submittedName>
</protein>
<accession>A0AAD7ZJ45</accession>
<dbReference type="EMBL" id="JASPKZ010008131">
    <property type="protein sequence ID" value="KAJ9580838.1"/>
    <property type="molecule type" value="Genomic_DNA"/>
</dbReference>
<dbReference type="PANTHER" id="PTHR46060">
    <property type="entry name" value="MARINER MOS1 TRANSPOSASE-LIKE PROTEIN"/>
    <property type="match status" value="1"/>
</dbReference>
<dbReference type="InterPro" id="IPR052709">
    <property type="entry name" value="Transposase-MT_Hybrid"/>
</dbReference>
<proteinExistence type="predicted"/>
<organism evidence="1 2">
    <name type="scientific">Diploptera punctata</name>
    <name type="common">Pacific beetle cockroach</name>
    <dbReference type="NCBI Taxonomy" id="6984"/>
    <lineage>
        <taxon>Eukaryota</taxon>
        <taxon>Metazoa</taxon>
        <taxon>Ecdysozoa</taxon>
        <taxon>Arthropoda</taxon>
        <taxon>Hexapoda</taxon>
        <taxon>Insecta</taxon>
        <taxon>Pterygota</taxon>
        <taxon>Neoptera</taxon>
        <taxon>Polyneoptera</taxon>
        <taxon>Dictyoptera</taxon>
        <taxon>Blattodea</taxon>
        <taxon>Blaberoidea</taxon>
        <taxon>Blaberidae</taxon>
        <taxon>Diplopterinae</taxon>
        <taxon>Diploptera</taxon>
    </lineage>
</organism>
<evidence type="ECO:0000313" key="2">
    <source>
        <dbReference type="Proteomes" id="UP001233999"/>
    </source>
</evidence>
<dbReference type="AlphaFoldDB" id="A0AAD7ZJ45"/>
<dbReference type="PANTHER" id="PTHR46060:SF1">
    <property type="entry name" value="MARINER MOS1 TRANSPOSASE-LIKE PROTEIN"/>
    <property type="match status" value="1"/>
</dbReference>
<name>A0AAD7ZJ45_DIPPU</name>
<comment type="caution">
    <text evidence="1">The sequence shown here is derived from an EMBL/GenBank/DDBJ whole genome shotgun (WGS) entry which is preliminary data.</text>
</comment>
<reference evidence="1" key="2">
    <citation type="submission" date="2023-05" db="EMBL/GenBank/DDBJ databases">
        <authorList>
            <person name="Fouks B."/>
        </authorList>
    </citation>
    <scope>NUCLEOTIDE SEQUENCE</scope>
    <source>
        <strain evidence="1">Stay&amp;Tobe</strain>
        <tissue evidence="1">Testes</tissue>
    </source>
</reference>
<gene>
    <name evidence="1" type="ORF">L9F63_023987</name>
</gene>
<dbReference type="Proteomes" id="UP001233999">
    <property type="component" value="Unassembled WGS sequence"/>
</dbReference>
<sequence>IYQPATPNKLPHTGHIRISLSSRSSQVVGSSSTWHKPSEIHRDMRGVYGDDCMDRSNVSRGIEAAILNDRRVQLRALSQKFNISYGAVYDIVHENLKFRKVSARWVPKNLTDDQKGQRKMGSLDHLTRCGSEISSAQMATLQPNGLLRTGHIEMVTRWEKCVEKVGDYVEKSYNFRFELACVLYASPFYVLKTSVFLQSFRSQQEKGLQIIPSGLNICGHILHIYEGCDFPLFLEITNITVFSILQFLLQSNWSNISTSLSITGYRAQRKNISYGFLQEGDKVIDPLIYIRSIVLIVKNNTNEAKHDTIKMNVNKCHKWQLLKIT</sequence>
<keyword evidence="2" id="KW-1185">Reference proteome</keyword>